<dbReference type="Proteomes" id="UP001597497">
    <property type="component" value="Unassembled WGS sequence"/>
</dbReference>
<dbReference type="Pfam" id="PF00578">
    <property type="entry name" value="AhpC-TSA"/>
    <property type="match status" value="1"/>
</dbReference>
<sequence length="210" mass="23477">MKCSLPATVSYKKTGGLLVLLMTMLLSACGANHAAESRPSNGSPEQAANLPDSIVIPIEKRAHVPPFQLEGLSDDGIDSQQVNKPMFINFWATWCHYCREEMPGFNEIVKDYEDKIAVAAINLTHLDNRDTVQSYIDENQYTFPVYLDEEGEVTQDFRVLSTPTVIMLDHQGRIAYKKIGAGGEEGEKLLRLALDELIEEQSHHQEGNLE</sequence>
<keyword evidence="5" id="KW-1185">Reference proteome</keyword>
<dbReference type="RefSeq" id="WP_379930832.1">
    <property type="nucleotide sequence ID" value="NZ_JBHUMM010000043.1"/>
</dbReference>
<dbReference type="InterPro" id="IPR050553">
    <property type="entry name" value="Thioredoxin_ResA/DsbE_sf"/>
</dbReference>
<evidence type="ECO:0000313" key="4">
    <source>
        <dbReference type="EMBL" id="MFD2673271.1"/>
    </source>
</evidence>
<evidence type="ECO:0000256" key="1">
    <source>
        <dbReference type="ARBA" id="ARBA00023157"/>
    </source>
</evidence>
<feature type="signal peptide" evidence="2">
    <location>
        <begin position="1"/>
        <end position="34"/>
    </location>
</feature>
<proteinExistence type="predicted"/>
<dbReference type="CDD" id="cd02966">
    <property type="entry name" value="TlpA_like_family"/>
    <property type="match status" value="1"/>
</dbReference>
<dbReference type="PROSITE" id="PS51352">
    <property type="entry name" value="THIOREDOXIN_2"/>
    <property type="match status" value="1"/>
</dbReference>
<accession>A0ABW5REY3</accession>
<evidence type="ECO:0000256" key="2">
    <source>
        <dbReference type="SAM" id="SignalP"/>
    </source>
</evidence>
<comment type="caution">
    <text evidence="4">The sequence shown here is derived from an EMBL/GenBank/DDBJ whole genome shotgun (WGS) entry which is preliminary data.</text>
</comment>
<name>A0ABW5REY3_9BACL</name>
<dbReference type="EMBL" id="JBHUMM010000043">
    <property type="protein sequence ID" value="MFD2673271.1"/>
    <property type="molecule type" value="Genomic_DNA"/>
</dbReference>
<dbReference type="PANTHER" id="PTHR42852">
    <property type="entry name" value="THIOL:DISULFIDE INTERCHANGE PROTEIN DSBE"/>
    <property type="match status" value="1"/>
</dbReference>
<gene>
    <name evidence="4" type="ORF">ACFSUC_16985</name>
</gene>
<reference evidence="5" key="1">
    <citation type="journal article" date="2019" name="Int. J. Syst. Evol. Microbiol.">
        <title>The Global Catalogue of Microorganisms (GCM) 10K type strain sequencing project: providing services to taxonomists for standard genome sequencing and annotation.</title>
        <authorList>
            <consortium name="The Broad Institute Genomics Platform"/>
            <consortium name="The Broad Institute Genome Sequencing Center for Infectious Disease"/>
            <person name="Wu L."/>
            <person name="Ma J."/>
        </authorList>
    </citation>
    <scope>NUCLEOTIDE SEQUENCE [LARGE SCALE GENOMIC DNA]</scope>
    <source>
        <strain evidence="5">KCTC 33676</strain>
    </source>
</reference>
<dbReference type="PANTHER" id="PTHR42852:SF17">
    <property type="entry name" value="THIOREDOXIN-LIKE PROTEIN HI_1115"/>
    <property type="match status" value="1"/>
</dbReference>
<feature type="chain" id="PRO_5045576632" evidence="2">
    <location>
        <begin position="35"/>
        <end position="210"/>
    </location>
</feature>
<dbReference type="InterPro" id="IPR000866">
    <property type="entry name" value="AhpC/TSA"/>
</dbReference>
<evidence type="ECO:0000313" key="5">
    <source>
        <dbReference type="Proteomes" id="UP001597497"/>
    </source>
</evidence>
<feature type="domain" description="Thioredoxin" evidence="3">
    <location>
        <begin position="58"/>
        <end position="199"/>
    </location>
</feature>
<dbReference type="SUPFAM" id="SSF52833">
    <property type="entry name" value="Thioredoxin-like"/>
    <property type="match status" value="1"/>
</dbReference>
<keyword evidence="2" id="KW-0732">Signal</keyword>
<keyword evidence="1" id="KW-1015">Disulfide bond</keyword>
<organism evidence="4 5">
    <name type="scientific">Marinicrinis sediminis</name>
    <dbReference type="NCBI Taxonomy" id="1652465"/>
    <lineage>
        <taxon>Bacteria</taxon>
        <taxon>Bacillati</taxon>
        <taxon>Bacillota</taxon>
        <taxon>Bacilli</taxon>
        <taxon>Bacillales</taxon>
        <taxon>Paenibacillaceae</taxon>
    </lineage>
</organism>
<dbReference type="InterPro" id="IPR013766">
    <property type="entry name" value="Thioredoxin_domain"/>
</dbReference>
<dbReference type="PROSITE" id="PS51257">
    <property type="entry name" value="PROKAR_LIPOPROTEIN"/>
    <property type="match status" value="1"/>
</dbReference>
<dbReference type="InterPro" id="IPR036249">
    <property type="entry name" value="Thioredoxin-like_sf"/>
</dbReference>
<evidence type="ECO:0000259" key="3">
    <source>
        <dbReference type="PROSITE" id="PS51352"/>
    </source>
</evidence>
<protein>
    <submittedName>
        <fullName evidence="4">TlpA family protein disulfide reductase</fullName>
    </submittedName>
</protein>
<dbReference type="Gene3D" id="3.40.30.10">
    <property type="entry name" value="Glutaredoxin"/>
    <property type="match status" value="1"/>
</dbReference>